<protein>
    <recommendedName>
        <fullName evidence="2">DUF3298 domain-containing protein</fullName>
    </recommendedName>
</protein>
<proteinExistence type="predicted"/>
<organism evidence="3 4">
    <name type="scientific">Anaerosporobacter mobilis DSM 15930</name>
    <dbReference type="NCBI Taxonomy" id="1120996"/>
    <lineage>
        <taxon>Bacteria</taxon>
        <taxon>Bacillati</taxon>
        <taxon>Bacillota</taxon>
        <taxon>Clostridia</taxon>
        <taxon>Lachnospirales</taxon>
        <taxon>Lachnospiraceae</taxon>
        <taxon>Anaerosporobacter</taxon>
    </lineage>
</organism>
<feature type="transmembrane region" description="Helical" evidence="1">
    <location>
        <begin position="57"/>
        <end position="75"/>
    </location>
</feature>
<reference evidence="3 4" key="1">
    <citation type="submission" date="2016-11" db="EMBL/GenBank/DDBJ databases">
        <authorList>
            <person name="Jaros S."/>
            <person name="Januszkiewicz K."/>
            <person name="Wedrychowicz H."/>
        </authorList>
    </citation>
    <scope>NUCLEOTIDE SEQUENCE [LARGE SCALE GENOMIC DNA]</scope>
    <source>
        <strain evidence="3 4">DSM 15930</strain>
    </source>
</reference>
<dbReference type="Gene3D" id="3.90.640.20">
    <property type="entry name" value="Heat-shock cognate protein, ATPase"/>
    <property type="match status" value="1"/>
</dbReference>
<evidence type="ECO:0000313" key="3">
    <source>
        <dbReference type="EMBL" id="SHN04606.1"/>
    </source>
</evidence>
<name>A0A1M7NMP5_9FIRM</name>
<sequence>MKIEEEKQIKPEVLDNMKLLREDYQHLHIPEEGRRMMVEKIEQAKLDKKRKALSRRVRFAGGAVAAAMAVIVALPNTNESIAMAMEKIPVIGSIVRVVTFRDYDYNDGNSEAHVSIPNIETDGSNSGNEEAANQINSDVTDYTQQLIDQFKADAKDYYGSEGYKGLDVSYDVITDTEDWFTLRITVLETAASGYQYYRFYHIDKKTNSVATLSTVFKDDVDYITPISENIKEQMRANTNEEDGTVYFLDQEDTETNFKEIKADQNFYFNSSNDLVIVFDEYEVAPGSMGNPEFVIPNSVISGLLK</sequence>
<keyword evidence="4" id="KW-1185">Reference proteome</keyword>
<evidence type="ECO:0000313" key="4">
    <source>
        <dbReference type="Proteomes" id="UP000184038"/>
    </source>
</evidence>
<dbReference type="Gene3D" id="3.30.565.40">
    <property type="entry name" value="Fervidobacterium nodosum Rt17-B1 like"/>
    <property type="match status" value="1"/>
</dbReference>
<dbReference type="Proteomes" id="UP000184038">
    <property type="component" value="Unassembled WGS sequence"/>
</dbReference>
<dbReference type="InterPro" id="IPR021729">
    <property type="entry name" value="DUF3298"/>
</dbReference>
<evidence type="ECO:0000256" key="1">
    <source>
        <dbReference type="SAM" id="Phobius"/>
    </source>
</evidence>
<dbReference type="AlphaFoldDB" id="A0A1M7NMP5"/>
<gene>
    <name evidence="3" type="ORF">SAMN02746066_04591</name>
</gene>
<dbReference type="STRING" id="1120996.SAMN02746066_04591"/>
<dbReference type="Pfam" id="PF11738">
    <property type="entry name" value="DUF3298"/>
    <property type="match status" value="1"/>
</dbReference>
<accession>A0A1M7NMP5</accession>
<keyword evidence="1" id="KW-0472">Membrane</keyword>
<dbReference type="RefSeq" id="WP_073291872.1">
    <property type="nucleotide sequence ID" value="NZ_FRCP01000032.1"/>
</dbReference>
<dbReference type="EMBL" id="FRCP01000032">
    <property type="protein sequence ID" value="SHN04606.1"/>
    <property type="molecule type" value="Genomic_DNA"/>
</dbReference>
<dbReference type="InterPro" id="IPR037126">
    <property type="entry name" value="PdaC/RsiV-like_sf"/>
</dbReference>
<evidence type="ECO:0000259" key="2">
    <source>
        <dbReference type="Pfam" id="PF11738"/>
    </source>
</evidence>
<dbReference type="OrthoDB" id="4990at2"/>
<keyword evidence="1" id="KW-0812">Transmembrane</keyword>
<feature type="domain" description="DUF3298" evidence="2">
    <location>
        <begin position="215"/>
        <end position="297"/>
    </location>
</feature>
<keyword evidence="1" id="KW-1133">Transmembrane helix</keyword>